<dbReference type="SUPFAM" id="SSF53597">
    <property type="entry name" value="Dihydrofolate reductase-like"/>
    <property type="match status" value="1"/>
</dbReference>
<accession>A0A4V2YBK7</accession>
<keyword evidence="3" id="KW-1185">Reference proteome</keyword>
<dbReference type="GO" id="GO:0009231">
    <property type="term" value="P:riboflavin biosynthetic process"/>
    <property type="evidence" value="ECO:0007669"/>
    <property type="project" value="InterPro"/>
</dbReference>
<evidence type="ECO:0000313" key="3">
    <source>
        <dbReference type="Proteomes" id="UP000294543"/>
    </source>
</evidence>
<dbReference type="Proteomes" id="UP000294543">
    <property type="component" value="Unassembled WGS sequence"/>
</dbReference>
<comment type="caution">
    <text evidence="2">The sequence shown here is derived from an EMBL/GenBank/DDBJ whole genome shotgun (WGS) entry which is preliminary data.</text>
</comment>
<dbReference type="Gene3D" id="3.40.430.10">
    <property type="entry name" value="Dihydrofolate Reductase, subunit A"/>
    <property type="match status" value="1"/>
</dbReference>
<dbReference type="EMBL" id="SMKP01000256">
    <property type="protein sequence ID" value="TDD08016.1"/>
    <property type="molecule type" value="Genomic_DNA"/>
</dbReference>
<dbReference type="InterPro" id="IPR024072">
    <property type="entry name" value="DHFR-like_dom_sf"/>
</dbReference>
<dbReference type="Pfam" id="PF01872">
    <property type="entry name" value="RibD_C"/>
    <property type="match status" value="1"/>
</dbReference>
<dbReference type="AlphaFoldDB" id="A0A4V2YBK7"/>
<protein>
    <recommendedName>
        <fullName evidence="1">Bacterial bifunctional deaminase-reductase C-terminal domain-containing protein</fullName>
    </recommendedName>
</protein>
<organism evidence="2 3">
    <name type="scientific">Nonomuraea diastatica</name>
    <dbReference type="NCBI Taxonomy" id="1848329"/>
    <lineage>
        <taxon>Bacteria</taxon>
        <taxon>Bacillati</taxon>
        <taxon>Actinomycetota</taxon>
        <taxon>Actinomycetes</taxon>
        <taxon>Streptosporangiales</taxon>
        <taxon>Streptosporangiaceae</taxon>
        <taxon>Nonomuraea</taxon>
    </lineage>
</organism>
<name>A0A4V2YBK7_9ACTN</name>
<evidence type="ECO:0000313" key="2">
    <source>
        <dbReference type="EMBL" id="TDD08016.1"/>
    </source>
</evidence>
<sequence length="78" mass="8817">MPPARPGRWEPGCQRILLPSEVIKHGLIDEHQVVVRPVLLGGGEKLFPDAKERLDLQLIDSQTFDARTVLLRHRSASR</sequence>
<gene>
    <name evidence="2" type="ORF">E1294_47740</name>
</gene>
<evidence type="ECO:0000259" key="1">
    <source>
        <dbReference type="Pfam" id="PF01872"/>
    </source>
</evidence>
<feature type="domain" description="Bacterial bifunctional deaminase-reductase C-terminal" evidence="1">
    <location>
        <begin position="20"/>
        <end position="70"/>
    </location>
</feature>
<dbReference type="GO" id="GO:0008703">
    <property type="term" value="F:5-amino-6-(5-phosphoribosylamino)uracil reductase activity"/>
    <property type="evidence" value="ECO:0007669"/>
    <property type="project" value="InterPro"/>
</dbReference>
<reference evidence="2 3" key="1">
    <citation type="submission" date="2019-03" db="EMBL/GenBank/DDBJ databases">
        <title>Draft genome sequences of novel Actinobacteria.</title>
        <authorList>
            <person name="Sahin N."/>
            <person name="Ay H."/>
            <person name="Saygin H."/>
        </authorList>
    </citation>
    <scope>NUCLEOTIDE SEQUENCE [LARGE SCALE GENOMIC DNA]</scope>
    <source>
        <strain evidence="2 3">KC712</strain>
    </source>
</reference>
<dbReference type="OrthoDB" id="2313602at2"/>
<dbReference type="InterPro" id="IPR002734">
    <property type="entry name" value="RibDG_C"/>
</dbReference>
<proteinExistence type="predicted"/>